<keyword evidence="4" id="KW-1185">Reference proteome</keyword>
<organism evidence="3 4">
    <name type="scientific">Malassezia pachydermatis</name>
    <dbReference type="NCBI Taxonomy" id="77020"/>
    <lineage>
        <taxon>Eukaryota</taxon>
        <taxon>Fungi</taxon>
        <taxon>Dikarya</taxon>
        <taxon>Basidiomycota</taxon>
        <taxon>Ustilaginomycotina</taxon>
        <taxon>Malasseziomycetes</taxon>
        <taxon>Malasseziales</taxon>
        <taxon>Malasseziaceae</taxon>
        <taxon>Malassezia</taxon>
    </lineage>
</organism>
<feature type="transmembrane region" description="Helical" evidence="2">
    <location>
        <begin position="665"/>
        <end position="682"/>
    </location>
</feature>
<dbReference type="GO" id="GO:0006915">
    <property type="term" value="P:apoptotic process"/>
    <property type="evidence" value="ECO:0007669"/>
    <property type="project" value="InterPro"/>
</dbReference>
<feature type="compositionally biased region" description="Low complexity" evidence="1">
    <location>
        <begin position="974"/>
        <end position="993"/>
    </location>
</feature>
<dbReference type="RefSeq" id="XP_017991730.1">
    <property type="nucleotide sequence ID" value="XM_018138184.1"/>
</dbReference>
<sequence>MYVSGALTMESRAPAAVRSRRYDTATENTGTSSMLRPRSSVDDLGSSVAAPPPGAFAPPVSANKSQTLLSALQKNSLHGHALGQSDDEDDWTDSEPEVAPAVRTLLNDEGAMPPTRSFLQEMQTREDKSWIDDLQKEHPNIRRVPMPSVADVEDEDAPKTIPSAPRVRTVLQSTNEPLDTLNENDISVATAAAKAMSRLTTDDMDDEEADPVAADKQPDDDEVQAAAPRKKSKSKVEYEVGPDGELVKKKKKKKKDRDTKKDPTLKKKKKKKDRETTMTALDDQADTLPLDEMDEQALLDEYTVPTRSLAGVDVPSRKVEDDDVPLAASVDDNDEEEEVQPTHRMADLHRESIADAWPRAATEVEEPEDEEEDDWTAPSTLLHSRMKTEEAFPTLISPAVAKAVPAAATMSVGTTPSHPSSSLASPRYAKLDAAASVSPMPTSAPREDRPASPAQSLALTEVRAPTELDRDVERRMMAMSVARDRGRVQVLNYNATRLAVNVYILYWGLFATLRKIWRWENRWLTGSLAAFYVIVWWRGDLLAVFFLAAFLYVATFRVWQLPPTAPGQSDATGMTRSTSQQSLMRRTTDGMNMLTMAPSRETLQQVGDQVLVVTHGLADMHERVKNLMLWRSPLLTLRYLGWLLLLGLISMHITTWMLMRLPGLLVGLLVFVVAPLIEYGYWRNMVELLSETTGTRMPDPSTPYATIRAVLDSVLAGVPTDEEYLRQKLSRTHWEAERELRRRGQWIDAHNKIIGEEEVRMRRSTRHAKPTRHTTHRWADVDDATRVLHRRSSRALHAWEEEGMDDAPYLSRSKSQAHRSSRPSHRRSSRYLSTLDDDRSDVPLSPPSDMDHAVRRRTSRAMPTWDEEPRRRRGEHSSELRSSHRHSMMEREESGRVSRMRPTDAWPETYEAPTSRGTPRALDVDSASEYGSQAGTVWELDSVAESSMAPAARVERWRADTTMPERVHTPPTVSKSGPLSSASPPSQPAMRAMPSRDEEQVIGAAPVQSLSAAAAAAASMPRPWSPAKTTTPTRPRTPVQPTEVQSSTVSPYVPHRMTQLLPPAVTSATASPASVVSRAGTTSVEEALSDIPPPIQVQPRSTTMPAIPAALSSAPNSPAIPRVLTSAPVSASRRPDELGDEFDGMFLAVYRKRLGHLLVFPTRIVFLLSYGPKRPLAPGPGLTETDLDTLSHLVEGRPFYPIQSPSSIAAMVKQEMMGTGRTSLTMAPVPLARIPSLDHILFDVPMDDVVSIKKLRKTPPVLEHCAEGMELVLAHNEKSVGLPAVLGRDAAFRRVLALQPDKWASS</sequence>
<evidence type="ECO:0000313" key="3">
    <source>
        <dbReference type="EMBL" id="KOS14098.1"/>
    </source>
</evidence>
<evidence type="ECO:0000256" key="1">
    <source>
        <dbReference type="SAM" id="MobiDB-lite"/>
    </source>
</evidence>
<accession>A0A0M8MLQ3</accession>
<dbReference type="EMBL" id="LGAV01000004">
    <property type="protein sequence ID" value="KOS14098.1"/>
    <property type="molecule type" value="Genomic_DNA"/>
</dbReference>
<feature type="region of interest" description="Disordered" evidence="1">
    <location>
        <begin position="196"/>
        <end position="300"/>
    </location>
</feature>
<feature type="region of interest" description="Disordered" evidence="1">
    <location>
        <begin position="434"/>
        <end position="455"/>
    </location>
</feature>
<feature type="compositionally biased region" description="Basic and acidic residues" evidence="1">
    <location>
        <begin position="256"/>
        <end position="265"/>
    </location>
</feature>
<feature type="region of interest" description="Disordered" evidence="1">
    <location>
        <begin position="136"/>
        <end position="167"/>
    </location>
</feature>
<feature type="compositionally biased region" description="Acidic residues" evidence="1">
    <location>
        <begin position="283"/>
        <end position="298"/>
    </location>
</feature>
<feature type="region of interest" description="Disordered" evidence="1">
    <location>
        <begin position="1"/>
        <end position="98"/>
    </location>
</feature>
<dbReference type="PANTHER" id="PTHR37402">
    <property type="entry name" value="GRAM DOMAIN-CONTAINING PROTEIN 4"/>
    <property type="match status" value="1"/>
</dbReference>
<feature type="transmembrane region" description="Helical" evidence="2">
    <location>
        <begin position="498"/>
        <end position="517"/>
    </location>
</feature>
<feature type="compositionally biased region" description="Polar residues" evidence="1">
    <location>
        <begin position="25"/>
        <end position="34"/>
    </location>
</feature>
<dbReference type="InterPro" id="IPR037847">
    <property type="entry name" value="GRAMDC4"/>
</dbReference>
<dbReference type="Proteomes" id="UP000037751">
    <property type="component" value="Unassembled WGS sequence"/>
</dbReference>
<dbReference type="OrthoDB" id="1708389at2759"/>
<feature type="compositionally biased region" description="Acidic residues" evidence="1">
    <location>
        <begin position="85"/>
        <end position="96"/>
    </location>
</feature>
<keyword evidence="2" id="KW-0472">Membrane</keyword>
<feature type="transmembrane region" description="Helical" evidence="2">
    <location>
        <begin position="529"/>
        <end position="554"/>
    </location>
</feature>
<feature type="compositionally biased region" description="Basic and acidic residues" evidence="1">
    <location>
        <begin position="340"/>
        <end position="349"/>
    </location>
</feature>
<keyword evidence="2" id="KW-1133">Transmembrane helix</keyword>
<feature type="region of interest" description="Disordered" evidence="1">
    <location>
        <begin position="960"/>
        <end position="1000"/>
    </location>
</feature>
<feature type="region of interest" description="Disordered" evidence="1">
    <location>
        <begin position="313"/>
        <end position="349"/>
    </location>
</feature>
<dbReference type="VEuPathDB" id="FungiDB:Malapachy_3725"/>
<proteinExistence type="predicted"/>
<keyword evidence="2" id="KW-0812">Transmembrane</keyword>
<feature type="region of interest" description="Disordered" evidence="1">
    <location>
        <begin position="807"/>
        <end position="901"/>
    </location>
</feature>
<dbReference type="STRING" id="77020.A0A0M8MLQ3"/>
<feature type="compositionally biased region" description="Low complexity" evidence="1">
    <location>
        <begin position="1013"/>
        <end position="1042"/>
    </location>
</feature>
<feature type="compositionally biased region" description="Polar residues" evidence="1">
    <location>
        <begin position="63"/>
        <end position="76"/>
    </location>
</feature>
<feature type="transmembrane region" description="Helical" evidence="2">
    <location>
        <begin position="639"/>
        <end position="658"/>
    </location>
</feature>
<comment type="caution">
    <text evidence="3">The sequence shown here is derived from an EMBL/GenBank/DDBJ whole genome shotgun (WGS) entry which is preliminary data.</text>
</comment>
<dbReference type="GeneID" id="28730060"/>
<name>A0A0M8MLQ3_9BASI</name>
<feature type="compositionally biased region" description="Basic residues" evidence="1">
    <location>
        <begin position="815"/>
        <end position="829"/>
    </location>
</feature>
<protein>
    <submittedName>
        <fullName evidence="3">Uncharacterized protein</fullName>
    </submittedName>
</protein>
<dbReference type="PANTHER" id="PTHR37402:SF1">
    <property type="entry name" value="GRAM DOMAIN-CONTAINING PROTEIN 4"/>
    <property type="match status" value="1"/>
</dbReference>
<evidence type="ECO:0000256" key="2">
    <source>
        <dbReference type="SAM" id="Phobius"/>
    </source>
</evidence>
<reference evidence="3 4" key="1">
    <citation type="submission" date="2015-07" db="EMBL/GenBank/DDBJ databases">
        <title>Draft Genome Sequence of Malassezia furfur CBS1878 and Malassezia pachydermatis CBS1879.</title>
        <authorList>
            <person name="Triana S."/>
            <person name="Ohm R."/>
            <person name="Gonzalez A."/>
            <person name="DeCock H."/>
            <person name="Restrepo S."/>
            <person name="Celis A."/>
        </authorList>
    </citation>
    <scope>NUCLEOTIDE SEQUENCE [LARGE SCALE GENOMIC DNA]</scope>
    <source>
        <strain evidence="3 4">CBS 1879</strain>
    </source>
</reference>
<gene>
    <name evidence="3" type="ORF">Malapachy_3725</name>
</gene>
<evidence type="ECO:0000313" key="4">
    <source>
        <dbReference type="Proteomes" id="UP000037751"/>
    </source>
</evidence>
<feature type="region of interest" description="Disordered" evidence="1">
    <location>
        <begin position="1013"/>
        <end position="1050"/>
    </location>
</feature>
<feature type="compositionally biased region" description="Basic and acidic residues" evidence="1">
    <location>
        <begin position="867"/>
        <end position="896"/>
    </location>
</feature>